<accession>A0A919BLT4</accession>
<reference evidence="1" key="2">
    <citation type="submission" date="2020-09" db="EMBL/GenBank/DDBJ databases">
        <authorList>
            <person name="Sun Q."/>
            <person name="Kim S."/>
        </authorList>
    </citation>
    <scope>NUCLEOTIDE SEQUENCE</scope>
    <source>
        <strain evidence="1">KCTC 42731</strain>
    </source>
</reference>
<dbReference type="AlphaFoldDB" id="A0A919BLT4"/>
<organism evidence="1 2">
    <name type="scientific">Thalassotalea marina</name>
    <dbReference type="NCBI Taxonomy" id="1673741"/>
    <lineage>
        <taxon>Bacteria</taxon>
        <taxon>Pseudomonadati</taxon>
        <taxon>Pseudomonadota</taxon>
        <taxon>Gammaproteobacteria</taxon>
        <taxon>Alteromonadales</taxon>
        <taxon>Colwelliaceae</taxon>
        <taxon>Thalassotalea</taxon>
    </lineage>
</organism>
<sequence>MESNAAPDINKKLLIENAIKDHEVKYWLKQYLKVLIRAQAEYWNLWVNLK</sequence>
<reference evidence="1" key="1">
    <citation type="journal article" date="2014" name="Int. J. Syst. Evol. Microbiol.">
        <title>Complete genome sequence of Corynebacterium casei LMG S-19264T (=DSM 44701T), isolated from a smear-ripened cheese.</title>
        <authorList>
            <consortium name="US DOE Joint Genome Institute (JGI-PGF)"/>
            <person name="Walter F."/>
            <person name="Albersmeier A."/>
            <person name="Kalinowski J."/>
            <person name="Ruckert C."/>
        </authorList>
    </citation>
    <scope>NUCLEOTIDE SEQUENCE</scope>
    <source>
        <strain evidence="1">KCTC 42731</strain>
    </source>
</reference>
<comment type="caution">
    <text evidence="1">The sequence shown here is derived from an EMBL/GenBank/DDBJ whole genome shotgun (WGS) entry which is preliminary data.</text>
</comment>
<dbReference type="Proteomes" id="UP000623842">
    <property type="component" value="Unassembled WGS sequence"/>
</dbReference>
<proteinExistence type="predicted"/>
<keyword evidence="2" id="KW-1185">Reference proteome</keyword>
<dbReference type="EMBL" id="BNCK01000007">
    <property type="protein sequence ID" value="GHG00258.1"/>
    <property type="molecule type" value="Genomic_DNA"/>
</dbReference>
<evidence type="ECO:0000313" key="1">
    <source>
        <dbReference type="EMBL" id="GHG00258.1"/>
    </source>
</evidence>
<name>A0A919BLT4_9GAMM</name>
<gene>
    <name evidence="1" type="ORF">GCM10017161_31130</name>
</gene>
<dbReference type="RefSeq" id="WP_189772473.1">
    <property type="nucleotide sequence ID" value="NZ_BNCK01000007.1"/>
</dbReference>
<evidence type="ECO:0000313" key="2">
    <source>
        <dbReference type="Proteomes" id="UP000623842"/>
    </source>
</evidence>
<protein>
    <submittedName>
        <fullName evidence="1">Uncharacterized protein</fullName>
    </submittedName>
</protein>